<evidence type="ECO:0000313" key="1">
    <source>
        <dbReference type="EMBL" id="APF16840.1"/>
    </source>
</evidence>
<proteinExistence type="predicted"/>
<gene>
    <name evidence="1" type="ORF">Cabys_89</name>
</gene>
<dbReference type="AlphaFoldDB" id="A0A1J1C4M1"/>
<reference evidence="1 2" key="1">
    <citation type="submission" date="2016-11" db="EMBL/GenBank/DDBJ databases">
        <title>Genomic analysis of Caldithrix abyssi and proposal of a novel bacterial phylum Caldithrichaeota.</title>
        <authorList>
            <person name="Kublanov I."/>
            <person name="Sigalova O."/>
            <person name="Gavrilov S."/>
            <person name="Lebedinsky A."/>
            <person name="Ivanova N."/>
            <person name="Daum C."/>
            <person name="Reddy T."/>
            <person name="Klenk H.P."/>
            <person name="Goker M."/>
            <person name="Reva O."/>
            <person name="Miroshnichenko M."/>
            <person name="Kyprides N."/>
            <person name="Woyke T."/>
            <person name="Gelfand M."/>
        </authorList>
    </citation>
    <scope>NUCLEOTIDE SEQUENCE [LARGE SCALE GENOMIC DNA]</scope>
    <source>
        <strain evidence="1 2">LF13</strain>
    </source>
</reference>
<sequence>MRTVNHKISRKLMIFYIFYLWEIEKYIRKSKDEAFACRI</sequence>
<dbReference type="KEGG" id="caby:Cabys_89"/>
<protein>
    <submittedName>
        <fullName evidence="1">Uncharacterized protein</fullName>
    </submittedName>
</protein>
<dbReference type="EMBL" id="CP018099">
    <property type="protein sequence ID" value="APF16840.1"/>
    <property type="molecule type" value="Genomic_DNA"/>
</dbReference>
<accession>A0A1J1C4M1</accession>
<organism evidence="1 2">
    <name type="scientific">Caldithrix abyssi DSM 13497</name>
    <dbReference type="NCBI Taxonomy" id="880073"/>
    <lineage>
        <taxon>Bacteria</taxon>
        <taxon>Pseudomonadati</taxon>
        <taxon>Calditrichota</taxon>
        <taxon>Calditrichia</taxon>
        <taxon>Calditrichales</taxon>
        <taxon>Calditrichaceae</taxon>
        <taxon>Caldithrix</taxon>
    </lineage>
</organism>
<name>A0A1J1C4M1_CALAY</name>
<dbReference type="Proteomes" id="UP000183868">
    <property type="component" value="Chromosome"/>
</dbReference>
<evidence type="ECO:0000313" key="2">
    <source>
        <dbReference type="Proteomes" id="UP000183868"/>
    </source>
</evidence>